<keyword evidence="6" id="KW-1185">Reference proteome</keyword>
<dbReference type="InterPro" id="IPR002933">
    <property type="entry name" value="Peptidase_M20"/>
</dbReference>
<evidence type="ECO:0000256" key="3">
    <source>
        <dbReference type="ARBA" id="ARBA00023285"/>
    </source>
</evidence>
<proteinExistence type="predicted"/>
<evidence type="ECO:0000313" key="6">
    <source>
        <dbReference type="Proteomes" id="UP000011529"/>
    </source>
</evidence>
<dbReference type="Proteomes" id="UP000011529">
    <property type="component" value="Unassembled WGS sequence"/>
</dbReference>
<dbReference type="Gene3D" id="3.40.630.10">
    <property type="entry name" value="Zn peptidases"/>
    <property type="match status" value="1"/>
</dbReference>
<dbReference type="EMBL" id="ANMO01000235">
    <property type="protein sequence ID" value="EMB14004.1"/>
    <property type="molecule type" value="Genomic_DNA"/>
</dbReference>
<reference evidence="5" key="1">
    <citation type="submission" date="2012-11" db="EMBL/GenBank/DDBJ databases">
        <title>Permanent draft genomes of Rhodopirellula europaea strain SH398 and 6C.</title>
        <authorList>
            <person name="Richter M."/>
            <person name="Richter-Heitmann T."/>
            <person name="Frank C."/>
            <person name="Harder J."/>
            <person name="Glockner F.O."/>
        </authorList>
    </citation>
    <scope>NUCLEOTIDE SEQUENCE</scope>
    <source>
        <strain evidence="5">6C</strain>
    </source>
</reference>
<keyword evidence="3" id="KW-0170">Cobalt</keyword>
<dbReference type="GO" id="GO:0006526">
    <property type="term" value="P:L-arginine biosynthetic process"/>
    <property type="evidence" value="ECO:0007669"/>
    <property type="project" value="TreeGrafter"/>
</dbReference>
<dbReference type="FunFam" id="3.30.70.360:FF:000040">
    <property type="entry name" value="Acetylornithine deacetylase ArgE"/>
    <property type="match status" value="1"/>
</dbReference>
<dbReference type="CDD" id="cd03894">
    <property type="entry name" value="M20_ArgE"/>
    <property type="match status" value="1"/>
</dbReference>
<reference evidence="5" key="2">
    <citation type="journal article" date="2013" name="Mar. Genomics">
        <title>Expression of sulfatases in Rhodopirellula baltica and the diversity of sulfatases in the genus Rhodopirellula.</title>
        <authorList>
            <person name="Wegner C.E."/>
            <person name="Richter-Heitmann T."/>
            <person name="Klindworth A."/>
            <person name="Klockow C."/>
            <person name="Richter M."/>
            <person name="Achstetter T."/>
            <person name="Glockner F.O."/>
            <person name="Harder J."/>
        </authorList>
    </citation>
    <scope>NUCLEOTIDE SEQUENCE [LARGE SCALE GENOMIC DNA]</scope>
    <source>
        <strain evidence="5">6C</strain>
    </source>
</reference>
<dbReference type="InterPro" id="IPR036264">
    <property type="entry name" value="Bact_exopeptidase_dim_dom"/>
</dbReference>
<evidence type="ECO:0000259" key="4">
    <source>
        <dbReference type="Pfam" id="PF07687"/>
    </source>
</evidence>
<organism evidence="5 6">
    <name type="scientific">Rhodopirellula europaea 6C</name>
    <dbReference type="NCBI Taxonomy" id="1263867"/>
    <lineage>
        <taxon>Bacteria</taxon>
        <taxon>Pseudomonadati</taxon>
        <taxon>Planctomycetota</taxon>
        <taxon>Planctomycetia</taxon>
        <taxon>Pirellulales</taxon>
        <taxon>Pirellulaceae</taxon>
        <taxon>Rhodopirellula</taxon>
    </lineage>
</organism>
<dbReference type="PATRIC" id="fig|1263867.3.peg.5628"/>
<dbReference type="InterPro" id="IPR050072">
    <property type="entry name" value="Peptidase_M20A"/>
</dbReference>
<dbReference type="Gene3D" id="3.30.70.360">
    <property type="match status" value="1"/>
</dbReference>
<dbReference type="Pfam" id="PF01546">
    <property type="entry name" value="Peptidase_M20"/>
    <property type="match status" value="1"/>
</dbReference>
<keyword evidence="1" id="KW-0479">Metal-binding</keyword>
<name>M2AVK3_9BACT</name>
<dbReference type="AlphaFoldDB" id="M2AVK3"/>
<evidence type="ECO:0000313" key="5">
    <source>
        <dbReference type="EMBL" id="EMB14004.1"/>
    </source>
</evidence>
<feature type="domain" description="Peptidase M20 dimerisation" evidence="4">
    <location>
        <begin position="216"/>
        <end position="324"/>
    </location>
</feature>
<dbReference type="GO" id="GO:0008777">
    <property type="term" value="F:acetylornithine deacetylase activity"/>
    <property type="evidence" value="ECO:0007669"/>
    <property type="project" value="TreeGrafter"/>
</dbReference>
<dbReference type="PANTHER" id="PTHR43808:SF31">
    <property type="entry name" value="N-ACETYL-L-CITRULLINE DEACETYLASE"/>
    <property type="match status" value="1"/>
</dbReference>
<dbReference type="SUPFAM" id="SSF55031">
    <property type="entry name" value="Bacterial exopeptidase dimerisation domain"/>
    <property type="match status" value="1"/>
</dbReference>
<dbReference type="SUPFAM" id="SSF53187">
    <property type="entry name" value="Zn-dependent exopeptidases"/>
    <property type="match status" value="1"/>
</dbReference>
<dbReference type="Pfam" id="PF07687">
    <property type="entry name" value="M20_dimer"/>
    <property type="match status" value="1"/>
</dbReference>
<evidence type="ECO:0000256" key="2">
    <source>
        <dbReference type="ARBA" id="ARBA00022801"/>
    </source>
</evidence>
<comment type="caution">
    <text evidence="5">The sequence shown here is derived from an EMBL/GenBank/DDBJ whole genome shotgun (WGS) entry which is preliminary data.</text>
</comment>
<accession>M2AVK3</accession>
<dbReference type="InterPro" id="IPR011650">
    <property type="entry name" value="Peptidase_M20_dimer"/>
</dbReference>
<dbReference type="GO" id="GO:0046872">
    <property type="term" value="F:metal ion binding"/>
    <property type="evidence" value="ECO:0007669"/>
    <property type="project" value="UniProtKB-KW"/>
</dbReference>
<keyword evidence="2" id="KW-0378">Hydrolase</keyword>
<dbReference type="PANTHER" id="PTHR43808">
    <property type="entry name" value="ACETYLORNITHINE DEACETYLASE"/>
    <property type="match status" value="1"/>
</dbReference>
<gene>
    <name evidence="5" type="ORF">RE6C_05258</name>
</gene>
<protein>
    <submittedName>
        <fullName evidence="5">Acetylornithine deacetylase ArgE</fullName>
    </submittedName>
</protein>
<sequence>MSDLSCHGCSYRDLVLSLAVRLLSELIAYPTVSHTSNGAITEWVAVRLRAQGFECEQTRYLDGEGVPKFNLIAKRLPPDSSLESGNLSTQSIDRLELDRPENEIGLAYFCHTDVVPADRWGGPGGNPFEAVVEDNRLYGRGACDMKGSLAAMLAAIDGLDASKQSAPLWIVCTADEEVGLRGAKELAQSSPAYREIVSRNPVALIGEPTELRIVHAHKGMGGFRVISHGKAAHSSTAKGINANVAMIPLLQTILELHERVQTDPMLRDDRFDPPTLTFNFGISDHADATNIVPDRSEVWANWRTMPNVDGECLMEDAKVAAEQLGLQFRGYKSVAPLETSIDDPTLVRMCELASSYCGRDKPETVCYATDGAVLGELQHRIVCGPGSIEQAHTIDEFIELESLENGVALFRDAIQAFSMRS</sequence>
<evidence type="ECO:0000256" key="1">
    <source>
        <dbReference type="ARBA" id="ARBA00022723"/>
    </source>
</evidence>